<dbReference type="GO" id="GO:0004198">
    <property type="term" value="F:calcium-dependent cysteine-type endopeptidase activity"/>
    <property type="evidence" value="ECO:0007669"/>
    <property type="project" value="InterPro"/>
</dbReference>
<dbReference type="SUPFAM" id="SSF47473">
    <property type="entry name" value="EF-hand"/>
    <property type="match status" value="1"/>
</dbReference>
<dbReference type="PROSITE" id="PS50222">
    <property type="entry name" value="EF_HAND_2"/>
    <property type="match status" value="1"/>
</dbReference>
<dbReference type="Proteomes" id="UP000078046">
    <property type="component" value="Unassembled WGS sequence"/>
</dbReference>
<feature type="active site" evidence="8 9">
    <location>
        <position position="314"/>
    </location>
</feature>
<keyword evidence="3" id="KW-0479">Metal-binding</keyword>
<evidence type="ECO:0000256" key="7">
    <source>
        <dbReference type="ARBA" id="ARBA00022837"/>
    </source>
</evidence>
<dbReference type="PROSITE" id="PS00139">
    <property type="entry name" value="THIOL_PROTEASE_CYS"/>
    <property type="match status" value="1"/>
</dbReference>
<evidence type="ECO:0000256" key="4">
    <source>
        <dbReference type="ARBA" id="ARBA00022737"/>
    </source>
</evidence>
<keyword evidence="13" id="KW-1185">Reference proteome</keyword>
<dbReference type="InterPro" id="IPR022684">
    <property type="entry name" value="Calpain_cysteine_protease"/>
</dbReference>
<dbReference type="CDD" id="cd00044">
    <property type="entry name" value="CysPc"/>
    <property type="match status" value="1"/>
</dbReference>
<dbReference type="EMBL" id="LWCA01000321">
    <property type="protein sequence ID" value="OAF69198.1"/>
    <property type="molecule type" value="Genomic_DNA"/>
</dbReference>
<dbReference type="AlphaFoldDB" id="A0A177B4J5"/>
<dbReference type="SUPFAM" id="SSF49758">
    <property type="entry name" value="Calpain large subunit, middle domain (domain III)"/>
    <property type="match status" value="1"/>
</dbReference>
<organism evidence="12 13">
    <name type="scientific">Intoshia linei</name>
    <dbReference type="NCBI Taxonomy" id="1819745"/>
    <lineage>
        <taxon>Eukaryota</taxon>
        <taxon>Metazoa</taxon>
        <taxon>Spiralia</taxon>
        <taxon>Lophotrochozoa</taxon>
        <taxon>Mesozoa</taxon>
        <taxon>Orthonectida</taxon>
        <taxon>Rhopaluridae</taxon>
        <taxon>Intoshia</taxon>
    </lineage>
</organism>
<dbReference type="Gene3D" id="1.10.238.10">
    <property type="entry name" value="EF-hand"/>
    <property type="match status" value="1"/>
</dbReference>
<keyword evidence="6 9" id="KW-0788">Thiol protease</keyword>
<keyword evidence="4" id="KW-0677">Repeat</keyword>
<dbReference type="OrthoDB" id="424753at2759"/>
<evidence type="ECO:0000259" key="11">
    <source>
        <dbReference type="PROSITE" id="PS50222"/>
    </source>
</evidence>
<gene>
    <name evidence="12" type="ORF">A3Q56_03016</name>
</gene>
<dbReference type="InterPro" id="IPR033883">
    <property type="entry name" value="C2_III"/>
</dbReference>
<evidence type="ECO:0000256" key="6">
    <source>
        <dbReference type="ARBA" id="ARBA00022807"/>
    </source>
</evidence>
<dbReference type="InterPro" id="IPR001300">
    <property type="entry name" value="Peptidase_C2_calpain_cat"/>
</dbReference>
<protein>
    <submittedName>
        <fullName evidence="12">Uncharacterized protein</fullName>
    </submittedName>
</protein>
<reference evidence="12 13" key="1">
    <citation type="submission" date="2016-04" db="EMBL/GenBank/DDBJ databases">
        <title>The genome of Intoshia linei affirms orthonectids as highly simplified spiralians.</title>
        <authorList>
            <person name="Mikhailov K.V."/>
            <person name="Slusarev G.S."/>
            <person name="Nikitin M.A."/>
            <person name="Logacheva M.D."/>
            <person name="Penin A."/>
            <person name="Aleoshin V."/>
            <person name="Panchin Y.V."/>
        </authorList>
    </citation>
    <scope>NUCLEOTIDE SEQUENCE [LARGE SCALE GENOMIC DNA]</scope>
    <source>
        <strain evidence="12">Intl2013</strain>
        <tissue evidence="12">Whole animal</tissue>
    </source>
</reference>
<dbReference type="InterPro" id="IPR022682">
    <property type="entry name" value="Calpain_domain_III"/>
</dbReference>
<feature type="domain" description="EF-hand" evidence="11">
    <location>
        <begin position="650"/>
        <end position="685"/>
    </location>
</feature>
<keyword evidence="5 9" id="KW-0378">Hydrolase</keyword>
<dbReference type="PRINTS" id="PR00704">
    <property type="entry name" value="CALPAIN"/>
</dbReference>
<evidence type="ECO:0000256" key="3">
    <source>
        <dbReference type="ARBA" id="ARBA00022723"/>
    </source>
</evidence>
<dbReference type="FunFam" id="2.60.120.380:FF:000001">
    <property type="entry name" value="Calpain-1 catalytic subunit"/>
    <property type="match status" value="1"/>
</dbReference>
<dbReference type="InterPro" id="IPR036213">
    <property type="entry name" value="Calpain_III_sf"/>
</dbReference>
<name>A0A177B4J5_9BILA</name>
<accession>A0A177B4J5</accession>
<sequence>MNNDDLYKKALQNQLQFNLYTDNDVEKISNLINSRKTVVNVINTDNKNYLHSTEMNSDSNRIENMGNATMSNMEFAKPNKAMESKQSNYDKIVSQCINRNVLWQDPDFPATSISMYYNNPIPYNPIIWKRPFEIISNPHFIKDGASRFDIKQGLLGNCWFLAALSCLTPNEKMFNKVAPDQSFTEKYCGVFKFNFWQYGEWVQVIIDDRLPTYNNQLIYQSSHDKAEFWGALLEKAYAKLTGSYEALTGGHASEAMTDFTGGLCEGYNPREKKPDELFFIVNNSLKKCSLISCSIESKGTAIESELSNGLIVGHAYGVTSITKIGHYKLIRIRNPWGDKHEWKGAWCDGSREWSQISKDDRIKNEIKFDNDGEFWMSIDDFIRNFTKMEVCNVNMHDFDEFSEIKSWKSNYYEGKWTNGITAGGCRNNKQTYSINPQFIININDLNKDKDDTGNVLVGLIQKDRRKLKKRTFFPIGFDIYKIANNTSTQHNGKINMLSKNQILSMSPTVMSPSYINLREIAGRYKLAVGTYCIVPTTFDPNCESDFIVRVYTENETEIIEADNNFEKSKTDLTNTETFKNQLDNDLDLFKQINGNDGVLDVYEFENFLNQYFSQNNRCKYLLDTCRTIFSYYDDEFRGKLNYEQFKKLYSKLIVIQKCFKQFDMDKNGSFNVIELRCALFNLGYKITNKMYSYIVLRYKEGNALTFSNFVSLIFDIDHLIEFYNKLKSTTNLNCRLDDVSIIVNNDVVLNLQ</sequence>
<dbReference type="InterPro" id="IPR002048">
    <property type="entry name" value="EF_hand_dom"/>
</dbReference>
<dbReference type="InterPro" id="IPR038765">
    <property type="entry name" value="Papain-like_cys_pep_sf"/>
</dbReference>
<dbReference type="GO" id="GO:0005737">
    <property type="term" value="C:cytoplasm"/>
    <property type="evidence" value="ECO:0007669"/>
    <property type="project" value="TreeGrafter"/>
</dbReference>
<evidence type="ECO:0000256" key="9">
    <source>
        <dbReference type="PROSITE-ProRule" id="PRU00239"/>
    </source>
</evidence>
<dbReference type="FunFam" id="3.90.70.10:FF:000001">
    <property type="entry name" value="Calpain-1 catalytic subunit"/>
    <property type="match status" value="1"/>
</dbReference>
<dbReference type="GO" id="GO:0005509">
    <property type="term" value="F:calcium ion binding"/>
    <property type="evidence" value="ECO:0007669"/>
    <property type="project" value="InterPro"/>
</dbReference>
<evidence type="ECO:0000256" key="8">
    <source>
        <dbReference type="PIRSR" id="PIRSR622684-1"/>
    </source>
</evidence>
<evidence type="ECO:0000256" key="5">
    <source>
        <dbReference type="ARBA" id="ARBA00022801"/>
    </source>
</evidence>
<dbReference type="GO" id="GO:0006508">
    <property type="term" value="P:proteolysis"/>
    <property type="evidence" value="ECO:0007669"/>
    <property type="project" value="UniProtKB-KW"/>
</dbReference>
<feature type="active site" evidence="8 9">
    <location>
        <position position="158"/>
    </location>
</feature>
<dbReference type="InterPro" id="IPR000169">
    <property type="entry name" value="Pept_cys_AS"/>
</dbReference>
<dbReference type="InterPro" id="IPR022683">
    <property type="entry name" value="Calpain_III"/>
</dbReference>
<evidence type="ECO:0000256" key="2">
    <source>
        <dbReference type="ARBA" id="ARBA00022670"/>
    </source>
</evidence>
<keyword evidence="7" id="KW-0106">Calcium</keyword>
<feature type="domain" description="Calpain catalytic" evidence="10">
    <location>
        <begin position="102"/>
        <end position="394"/>
    </location>
</feature>
<evidence type="ECO:0000256" key="1">
    <source>
        <dbReference type="ARBA" id="ARBA00007623"/>
    </source>
</evidence>
<dbReference type="PANTHER" id="PTHR10183">
    <property type="entry name" value="CALPAIN"/>
    <property type="match status" value="1"/>
</dbReference>
<comment type="caution">
    <text evidence="12">The sequence shown here is derived from an EMBL/GenBank/DDBJ whole genome shotgun (WGS) entry which is preliminary data.</text>
</comment>
<evidence type="ECO:0000313" key="13">
    <source>
        <dbReference type="Proteomes" id="UP000078046"/>
    </source>
</evidence>
<dbReference type="Gene3D" id="2.60.120.380">
    <property type="match status" value="1"/>
</dbReference>
<dbReference type="CDD" id="cd00214">
    <property type="entry name" value="Calpain_III"/>
    <property type="match status" value="1"/>
</dbReference>
<dbReference type="SMART" id="SM00720">
    <property type="entry name" value="calpain_III"/>
    <property type="match status" value="1"/>
</dbReference>
<comment type="similarity">
    <text evidence="1">Belongs to the peptidase C2 family.</text>
</comment>
<dbReference type="Pfam" id="PF01067">
    <property type="entry name" value="Calpain_III"/>
    <property type="match status" value="1"/>
</dbReference>
<evidence type="ECO:0000259" key="10">
    <source>
        <dbReference type="PROSITE" id="PS50203"/>
    </source>
</evidence>
<keyword evidence="2 9" id="KW-0645">Protease</keyword>
<proteinExistence type="inferred from homology"/>
<evidence type="ECO:0000313" key="12">
    <source>
        <dbReference type="EMBL" id="OAF69198.1"/>
    </source>
</evidence>
<dbReference type="Pfam" id="PF00648">
    <property type="entry name" value="Peptidase_C2"/>
    <property type="match status" value="1"/>
</dbReference>
<dbReference type="InterPro" id="IPR011992">
    <property type="entry name" value="EF-hand-dom_pair"/>
</dbReference>
<dbReference type="PANTHER" id="PTHR10183:SF433">
    <property type="entry name" value="CALPAIN-A-RELATED"/>
    <property type="match status" value="1"/>
</dbReference>
<dbReference type="Gene3D" id="3.90.70.10">
    <property type="entry name" value="Cysteine proteinases"/>
    <property type="match status" value="1"/>
</dbReference>
<dbReference type="SMART" id="SM00230">
    <property type="entry name" value="CysPc"/>
    <property type="match status" value="1"/>
</dbReference>
<dbReference type="PROSITE" id="PS50203">
    <property type="entry name" value="CALPAIN_CAT"/>
    <property type="match status" value="1"/>
</dbReference>
<dbReference type="SUPFAM" id="SSF54001">
    <property type="entry name" value="Cysteine proteinases"/>
    <property type="match status" value="1"/>
</dbReference>
<feature type="active site" evidence="8 9">
    <location>
        <position position="334"/>
    </location>
</feature>